<sequence length="485" mass="54901">MLALSRILERGRRKHLTSQLLLPGSNSRQSPLQTVVTPRRAHNSFQPRTLHDRYPSMRKISLQVKAPSLRVRIWLVLQDPTSSRLARVASLTLLVAVLVSGTVFVLQTEPAMTPYAPALGVIETICMVLFSADFVVRLVCAPSTREFVLDLFNWIDVASIIPFYLELFFKARHISSLASLRVLRLFRVARIFKLSRYTSSAQMFFHSIRQSSQALYMLLFLVSVAMVMFSSALYVAEYTDSGCIPSKYSAYCQEQDTEQSSTCCDPTPFYSIGATLWWSIATMATVGYGDDVPATPQGQAIASLALLAGILILALPTSVIGGNFQRLVRADLQKQKSEQWHKQRTHRPEEQEQYMRGLLIEYKWMTTDEHIIEYADLLSVYDAESKGYLSDAEMDVFEDDLIRLRDTGLHSNQAMRNEENGIRCSIRRFAGHVKRSRFLEAADELVQFRLLESEAMLECKLAHLVKRIGAIENKLKLLNEEAGAN</sequence>
<comment type="caution">
    <text evidence="14">The sequence shown here is derived from an EMBL/GenBank/DDBJ whole genome shotgun (WGS) entry which is preliminary data.</text>
</comment>
<feature type="transmembrane region" description="Helical" evidence="12">
    <location>
        <begin position="118"/>
        <end position="140"/>
    </location>
</feature>
<evidence type="ECO:0000256" key="7">
    <source>
        <dbReference type="ARBA" id="ARBA00022958"/>
    </source>
</evidence>
<dbReference type="InterPro" id="IPR028325">
    <property type="entry name" value="VG_K_chnl"/>
</dbReference>
<feature type="transmembrane region" description="Helical" evidence="12">
    <location>
        <begin position="300"/>
        <end position="324"/>
    </location>
</feature>
<keyword evidence="7" id="KW-0630">Potassium</keyword>
<protein>
    <submittedName>
        <fullName evidence="14">Voltage-gated Ion Channel (VIC) Superfamily</fullName>
    </submittedName>
</protein>
<evidence type="ECO:0000313" key="14">
    <source>
        <dbReference type="EMBL" id="OQR97318.1"/>
    </source>
</evidence>
<evidence type="ECO:0000256" key="5">
    <source>
        <dbReference type="ARBA" id="ARBA00022826"/>
    </source>
</evidence>
<dbReference type="InterPro" id="IPR005821">
    <property type="entry name" value="Ion_trans_dom"/>
</dbReference>
<dbReference type="STRING" id="1202772.A0A1V9ZH48"/>
<keyword evidence="8 12" id="KW-1133">Transmembrane helix</keyword>
<feature type="transmembrane region" description="Helical" evidence="12">
    <location>
        <begin position="85"/>
        <end position="106"/>
    </location>
</feature>
<evidence type="ECO:0000256" key="8">
    <source>
        <dbReference type="ARBA" id="ARBA00022989"/>
    </source>
</evidence>
<proteinExistence type="predicted"/>
<dbReference type="GO" id="GO:0005249">
    <property type="term" value="F:voltage-gated potassium channel activity"/>
    <property type="evidence" value="ECO:0007669"/>
    <property type="project" value="InterPro"/>
</dbReference>
<dbReference type="Pfam" id="PF00520">
    <property type="entry name" value="Ion_trans"/>
    <property type="match status" value="1"/>
</dbReference>
<dbReference type="PRINTS" id="PR00169">
    <property type="entry name" value="KCHANNEL"/>
</dbReference>
<dbReference type="AlphaFoldDB" id="A0A1V9ZH48"/>
<dbReference type="EMBL" id="JNBR01000116">
    <property type="protein sequence ID" value="OQR97318.1"/>
    <property type="molecule type" value="Genomic_DNA"/>
</dbReference>
<name>A0A1V9ZH48_ACHHY</name>
<evidence type="ECO:0000256" key="4">
    <source>
        <dbReference type="ARBA" id="ARBA00022692"/>
    </source>
</evidence>
<dbReference type="InterPro" id="IPR027359">
    <property type="entry name" value="Volt_channel_dom_sf"/>
</dbReference>
<evidence type="ECO:0000256" key="1">
    <source>
        <dbReference type="ARBA" id="ARBA00004141"/>
    </source>
</evidence>
<feature type="domain" description="Ion transport" evidence="13">
    <location>
        <begin position="90"/>
        <end position="327"/>
    </location>
</feature>
<dbReference type="PANTHER" id="PTHR11537:SF254">
    <property type="entry name" value="POTASSIUM VOLTAGE-GATED CHANNEL PROTEIN SHAB"/>
    <property type="match status" value="1"/>
</dbReference>
<evidence type="ECO:0000256" key="2">
    <source>
        <dbReference type="ARBA" id="ARBA00022448"/>
    </source>
</evidence>
<keyword evidence="5" id="KW-0631">Potassium channel</keyword>
<gene>
    <name evidence="14" type="ORF">ACHHYP_12133</name>
</gene>
<keyword evidence="9" id="KW-0406">Ion transport</keyword>
<dbReference type="GO" id="GO:0008076">
    <property type="term" value="C:voltage-gated potassium channel complex"/>
    <property type="evidence" value="ECO:0007669"/>
    <property type="project" value="InterPro"/>
</dbReference>
<keyword evidence="2" id="KW-0813">Transport</keyword>
<dbReference type="Proteomes" id="UP000243579">
    <property type="component" value="Unassembled WGS sequence"/>
</dbReference>
<keyword evidence="3" id="KW-0633">Potassium transport</keyword>
<evidence type="ECO:0000313" key="15">
    <source>
        <dbReference type="Proteomes" id="UP000243579"/>
    </source>
</evidence>
<dbReference type="GO" id="GO:0001508">
    <property type="term" value="P:action potential"/>
    <property type="evidence" value="ECO:0007669"/>
    <property type="project" value="TreeGrafter"/>
</dbReference>
<keyword evidence="10 12" id="KW-0472">Membrane</keyword>
<keyword evidence="4 12" id="KW-0812">Transmembrane</keyword>
<keyword evidence="11" id="KW-0407">Ion channel</keyword>
<accession>A0A1V9ZH48</accession>
<keyword evidence="6" id="KW-0851">Voltage-gated channel</keyword>
<comment type="subcellular location">
    <subcellularLocation>
        <location evidence="1">Membrane</location>
        <topology evidence="1">Multi-pass membrane protein</topology>
    </subcellularLocation>
</comment>
<feature type="transmembrane region" description="Helical" evidence="12">
    <location>
        <begin position="213"/>
        <end position="236"/>
    </location>
</feature>
<dbReference type="OrthoDB" id="415460at2759"/>
<dbReference type="PANTHER" id="PTHR11537">
    <property type="entry name" value="VOLTAGE-GATED POTASSIUM CHANNEL"/>
    <property type="match status" value="1"/>
</dbReference>
<dbReference type="Gene3D" id="1.10.287.70">
    <property type="match status" value="1"/>
</dbReference>
<dbReference type="SUPFAM" id="SSF81324">
    <property type="entry name" value="Voltage-gated potassium channels"/>
    <property type="match status" value="1"/>
</dbReference>
<evidence type="ECO:0000256" key="11">
    <source>
        <dbReference type="ARBA" id="ARBA00023303"/>
    </source>
</evidence>
<evidence type="ECO:0000256" key="10">
    <source>
        <dbReference type="ARBA" id="ARBA00023136"/>
    </source>
</evidence>
<evidence type="ECO:0000256" key="6">
    <source>
        <dbReference type="ARBA" id="ARBA00022882"/>
    </source>
</evidence>
<evidence type="ECO:0000256" key="9">
    <source>
        <dbReference type="ARBA" id="ARBA00023065"/>
    </source>
</evidence>
<dbReference type="Gene3D" id="1.20.120.350">
    <property type="entry name" value="Voltage-gated potassium channels. Chain C"/>
    <property type="match status" value="1"/>
</dbReference>
<evidence type="ECO:0000259" key="13">
    <source>
        <dbReference type="Pfam" id="PF00520"/>
    </source>
</evidence>
<evidence type="ECO:0000256" key="3">
    <source>
        <dbReference type="ARBA" id="ARBA00022538"/>
    </source>
</evidence>
<reference evidence="14 15" key="1">
    <citation type="journal article" date="2014" name="Genome Biol. Evol.">
        <title>The secreted proteins of Achlya hypogyna and Thraustotheca clavata identify the ancestral oomycete secretome and reveal gene acquisitions by horizontal gene transfer.</title>
        <authorList>
            <person name="Misner I."/>
            <person name="Blouin N."/>
            <person name="Leonard G."/>
            <person name="Richards T.A."/>
            <person name="Lane C.E."/>
        </authorList>
    </citation>
    <scope>NUCLEOTIDE SEQUENCE [LARGE SCALE GENOMIC DNA]</scope>
    <source>
        <strain evidence="14 15">ATCC 48635</strain>
    </source>
</reference>
<organism evidence="14 15">
    <name type="scientific">Achlya hypogyna</name>
    <name type="common">Oomycete</name>
    <name type="synonym">Protoachlya hypogyna</name>
    <dbReference type="NCBI Taxonomy" id="1202772"/>
    <lineage>
        <taxon>Eukaryota</taxon>
        <taxon>Sar</taxon>
        <taxon>Stramenopiles</taxon>
        <taxon>Oomycota</taxon>
        <taxon>Saprolegniomycetes</taxon>
        <taxon>Saprolegniales</taxon>
        <taxon>Achlyaceae</taxon>
        <taxon>Achlya</taxon>
    </lineage>
</organism>
<keyword evidence="15" id="KW-1185">Reference proteome</keyword>
<evidence type="ECO:0000256" key="12">
    <source>
        <dbReference type="SAM" id="Phobius"/>
    </source>
</evidence>